<dbReference type="Pfam" id="PF13455">
    <property type="entry name" value="MUG113"/>
    <property type="match status" value="1"/>
</dbReference>
<dbReference type="Proteomes" id="UP000307541">
    <property type="component" value="Unassembled WGS sequence"/>
</dbReference>
<evidence type="ECO:0000313" key="1">
    <source>
        <dbReference type="EMBL" id="TIH10716.1"/>
    </source>
</evidence>
<protein>
    <recommendedName>
        <fullName evidence="3">GIY-YIG nuclease family protein</fullName>
    </recommendedName>
</protein>
<proteinExistence type="predicted"/>
<keyword evidence="2" id="KW-1185">Reference proteome</keyword>
<comment type="caution">
    <text evidence="1">The sequence shown here is derived from an EMBL/GenBank/DDBJ whole genome shotgun (WGS) entry which is preliminary data.</text>
</comment>
<dbReference type="OrthoDB" id="7058011at2"/>
<sequence>MENFNKEWILFGPQTGYSVSEDAVEGLYLIYCGEPNSVKIGISKTPLNRLSNLRTGSPSKLHLIFYSKLLGKAAEETLHQSLVQHRRTGEWFDWNGEVQGFLLGVIFAVSGVIQVSWPFAADADHSMFIKGVDWAHGFLDPNNEWTLEAMTGMGGERAFELFQSWCDVATARNREKDEVIQA</sequence>
<dbReference type="AlphaFoldDB" id="A0A4T2A6R8"/>
<gene>
    <name evidence="1" type="ORF">D8779_08580</name>
</gene>
<accession>A0A4T2A6R8</accession>
<organism evidence="1 2">
    <name type="scientific">Pseudomonas leptonychotis</name>
    <dbReference type="NCBI Taxonomy" id="2448482"/>
    <lineage>
        <taxon>Bacteria</taxon>
        <taxon>Pseudomonadati</taxon>
        <taxon>Pseudomonadota</taxon>
        <taxon>Gammaproteobacteria</taxon>
        <taxon>Pseudomonadales</taxon>
        <taxon>Pseudomonadaceae</taxon>
        <taxon>Pseudomonas</taxon>
    </lineage>
</organism>
<name>A0A4T2A6R8_9PSED</name>
<evidence type="ECO:0008006" key="3">
    <source>
        <dbReference type="Google" id="ProtNLM"/>
    </source>
</evidence>
<reference evidence="1 2" key="1">
    <citation type="submission" date="2018-10" db="EMBL/GenBank/DDBJ databases">
        <title>Pseudomonas leptonychotis sp. nov., isolated from Weddell seals in Antarctica.</title>
        <authorList>
            <person name="Novakova D."/>
            <person name="Svec P."/>
            <person name="Kralova S."/>
            <person name="Kristofova L."/>
            <person name="Zeman M."/>
            <person name="Pantucek R."/>
            <person name="Maslanova I."/>
            <person name="Sedlacek I."/>
        </authorList>
    </citation>
    <scope>NUCLEOTIDE SEQUENCE [LARGE SCALE GENOMIC DNA]</scope>
    <source>
        <strain evidence="1 2">CCM 8849</strain>
    </source>
</reference>
<evidence type="ECO:0000313" key="2">
    <source>
        <dbReference type="Proteomes" id="UP000307541"/>
    </source>
</evidence>
<dbReference type="RefSeq" id="WP_136663991.1">
    <property type="nucleotide sequence ID" value="NZ_RFLV01000001.1"/>
</dbReference>
<dbReference type="EMBL" id="RFLV01000001">
    <property type="protein sequence ID" value="TIH10716.1"/>
    <property type="molecule type" value="Genomic_DNA"/>
</dbReference>